<keyword evidence="11" id="KW-1185">Reference proteome</keyword>
<dbReference type="GO" id="GO:0005737">
    <property type="term" value="C:cytoplasm"/>
    <property type="evidence" value="ECO:0007669"/>
    <property type="project" value="TreeGrafter"/>
</dbReference>
<evidence type="ECO:0000313" key="10">
    <source>
        <dbReference type="EMBL" id="SLM29773.1"/>
    </source>
</evidence>
<dbReference type="Proteomes" id="UP000191931">
    <property type="component" value="Unassembled WGS sequence"/>
</dbReference>
<evidence type="ECO:0000256" key="2">
    <source>
        <dbReference type="ARBA" id="ARBA00022448"/>
    </source>
</evidence>
<evidence type="ECO:0000256" key="3">
    <source>
        <dbReference type="ARBA" id="ARBA00022982"/>
    </source>
</evidence>
<dbReference type="CDD" id="cd02947">
    <property type="entry name" value="TRX_family"/>
    <property type="match status" value="1"/>
</dbReference>
<proteinExistence type="inferred from homology"/>
<dbReference type="PIRSF" id="PIRSF000077">
    <property type="entry name" value="Thioredoxin"/>
    <property type="match status" value="1"/>
</dbReference>
<evidence type="ECO:0000256" key="6">
    <source>
        <dbReference type="PIRNR" id="PIRNR000077"/>
    </source>
</evidence>
<dbReference type="OrthoDB" id="9790390at2"/>
<dbReference type="SUPFAM" id="SSF52833">
    <property type="entry name" value="Thioredoxin-like"/>
    <property type="match status" value="1"/>
</dbReference>
<feature type="active site" description="Nucleophile" evidence="7">
    <location>
        <position position="27"/>
    </location>
</feature>
<dbReference type="AlphaFoldDB" id="A0A1W1HBF2"/>
<dbReference type="InterPro" id="IPR005746">
    <property type="entry name" value="Thioredoxin"/>
</dbReference>
<dbReference type="Gene3D" id="3.40.30.10">
    <property type="entry name" value="Glutaredoxin"/>
    <property type="match status" value="1"/>
</dbReference>
<feature type="domain" description="Thioredoxin" evidence="9">
    <location>
        <begin position="1"/>
        <end position="100"/>
    </location>
</feature>
<keyword evidence="5 8" id="KW-0676">Redox-active center</keyword>
<gene>
    <name evidence="10" type="primary">trxA</name>
    <name evidence="10" type="ORF">MTBBW1_1960002</name>
</gene>
<dbReference type="STRING" id="1246637.MTBBW1_1960002"/>
<evidence type="ECO:0000256" key="7">
    <source>
        <dbReference type="PIRSR" id="PIRSR000077-1"/>
    </source>
</evidence>
<dbReference type="RefSeq" id="WP_080806940.1">
    <property type="nucleotide sequence ID" value="NZ_LT828555.1"/>
</dbReference>
<evidence type="ECO:0000313" key="11">
    <source>
        <dbReference type="Proteomes" id="UP000191931"/>
    </source>
</evidence>
<evidence type="ECO:0000256" key="1">
    <source>
        <dbReference type="ARBA" id="ARBA00008987"/>
    </source>
</evidence>
<evidence type="ECO:0000256" key="5">
    <source>
        <dbReference type="ARBA" id="ARBA00023284"/>
    </source>
</evidence>
<reference evidence="10 11" key="1">
    <citation type="submission" date="2017-03" db="EMBL/GenBank/DDBJ databases">
        <authorList>
            <person name="Afonso C.L."/>
            <person name="Miller P.J."/>
            <person name="Scott M.A."/>
            <person name="Spackman E."/>
            <person name="Goraichik I."/>
            <person name="Dimitrov K.M."/>
            <person name="Suarez D.L."/>
            <person name="Swayne D.E."/>
        </authorList>
    </citation>
    <scope>NUCLEOTIDE SEQUENCE [LARGE SCALE GENOMIC DNA]</scope>
    <source>
        <strain evidence="10">PRJEB14757</strain>
    </source>
</reference>
<feature type="site" description="Contributes to redox potential value" evidence="7">
    <location>
        <position position="25"/>
    </location>
</feature>
<keyword evidence="2" id="KW-0813">Transport</keyword>
<dbReference type="PROSITE" id="PS51352">
    <property type="entry name" value="THIOREDOXIN_2"/>
    <property type="match status" value="1"/>
</dbReference>
<organism evidence="10 11">
    <name type="scientific">Desulfamplus magnetovallimortis</name>
    <dbReference type="NCBI Taxonomy" id="1246637"/>
    <lineage>
        <taxon>Bacteria</taxon>
        <taxon>Pseudomonadati</taxon>
        <taxon>Thermodesulfobacteriota</taxon>
        <taxon>Desulfobacteria</taxon>
        <taxon>Desulfobacterales</taxon>
        <taxon>Desulfobacteraceae</taxon>
        <taxon>Desulfamplus</taxon>
    </lineage>
</organism>
<feature type="active site" description="Nucleophile" evidence="7">
    <location>
        <position position="24"/>
    </location>
</feature>
<comment type="similarity">
    <text evidence="1 6">Belongs to the thioredoxin family.</text>
</comment>
<dbReference type="GO" id="GO:0015035">
    <property type="term" value="F:protein-disulfide reductase activity"/>
    <property type="evidence" value="ECO:0007669"/>
    <property type="project" value="InterPro"/>
</dbReference>
<accession>A0A1W1HBF2</accession>
<feature type="disulfide bond" description="Redox-active" evidence="8">
    <location>
        <begin position="24"/>
        <end position="27"/>
    </location>
</feature>
<dbReference type="InterPro" id="IPR017937">
    <property type="entry name" value="Thioredoxin_CS"/>
</dbReference>
<dbReference type="EMBL" id="FWEV01000108">
    <property type="protein sequence ID" value="SLM29773.1"/>
    <property type="molecule type" value="Genomic_DNA"/>
</dbReference>
<protein>
    <recommendedName>
        <fullName evidence="6">Thioredoxin</fullName>
    </recommendedName>
</protein>
<dbReference type="PANTHER" id="PTHR45663:SF11">
    <property type="entry name" value="GEO12009P1"/>
    <property type="match status" value="1"/>
</dbReference>
<keyword evidence="3" id="KW-0249">Electron transport</keyword>
<dbReference type="PROSITE" id="PS00194">
    <property type="entry name" value="THIOREDOXIN_1"/>
    <property type="match status" value="1"/>
</dbReference>
<evidence type="ECO:0000259" key="9">
    <source>
        <dbReference type="PROSITE" id="PS51352"/>
    </source>
</evidence>
<sequence length="109" mass="12386">MDMDIFHRKVEKGVSLVDFSALWCAPCKAQKPIIDGLIKKFKGNTSIIEMDIDKNRELAEKYMIQSIPTLILFKNGREIKRFVGIQTEATLSNSLNQAIESLDDISCEH</sequence>
<dbReference type="Pfam" id="PF00085">
    <property type="entry name" value="Thioredoxin"/>
    <property type="match status" value="1"/>
</dbReference>
<dbReference type="PRINTS" id="PR00421">
    <property type="entry name" value="THIOREDOXIN"/>
</dbReference>
<feature type="site" description="Contributes to redox potential value" evidence="7">
    <location>
        <position position="26"/>
    </location>
</feature>
<feature type="site" description="Deprotonates C-terminal active site Cys" evidence="7">
    <location>
        <position position="18"/>
    </location>
</feature>
<evidence type="ECO:0000256" key="4">
    <source>
        <dbReference type="ARBA" id="ARBA00023157"/>
    </source>
</evidence>
<dbReference type="PANTHER" id="PTHR45663">
    <property type="entry name" value="GEO12009P1"/>
    <property type="match status" value="1"/>
</dbReference>
<dbReference type="InterPro" id="IPR013766">
    <property type="entry name" value="Thioredoxin_domain"/>
</dbReference>
<dbReference type="InterPro" id="IPR036249">
    <property type="entry name" value="Thioredoxin-like_sf"/>
</dbReference>
<evidence type="ECO:0000256" key="8">
    <source>
        <dbReference type="PIRSR" id="PIRSR000077-4"/>
    </source>
</evidence>
<keyword evidence="4 8" id="KW-1015">Disulfide bond</keyword>
<name>A0A1W1HBF2_9BACT</name>